<organism evidence="2 3">
    <name type="scientific">Fluviispira sanaruensis</name>
    <dbReference type="NCBI Taxonomy" id="2493639"/>
    <lineage>
        <taxon>Bacteria</taxon>
        <taxon>Pseudomonadati</taxon>
        <taxon>Bdellovibrionota</taxon>
        <taxon>Oligoflexia</taxon>
        <taxon>Silvanigrellales</taxon>
        <taxon>Silvanigrellaceae</taxon>
        <taxon>Fluviispira</taxon>
    </lineage>
</organism>
<dbReference type="RefSeq" id="WP_130607302.1">
    <property type="nucleotide sequence ID" value="NZ_AP019368.1"/>
</dbReference>
<dbReference type="InterPro" id="IPR013108">
    <property type="entry name" value="Amidohydro_3"/>
</dbReference>
<dbReference type="GO" id="GO:0016810">
    <property type="term" value="F:hydrolase activity, acting on carbon-nitrogen (but not peptide) bonds"/>
    <property type="evidence" value="ECO:0007669"/>
    <property type="project" value="InterPro"/>
</dbReference>
<dbReference type="AlphaFoldDB" id="A0A4P2VL24"/>
<dbReference type="PANTHER" id="PTHR22642">
    <property type="entry name" value="IMIDAZOLONEPROPIONASE"/>
    <property type="match status" value="1"/>
</dbReference>
<dbReference type="Gene3D" id="3.20.20.140">
    <property type="entry name" value="Metal-dependent hydrolases"/>
    <property type="match status" value="1"/>
</dbReference>
<dbReference type="EMBL" id="AP019368">
    <property type="protein sequence ID" value="BBH52634.1"/>
    <property type="molecule type" value="Genomic_DNA"/>
</dbReference>
<dbReference type="InterPro" id="IPR011059">
    <property type="entry name" value="Metal-dep_hydrolase_composite"/>
</dbReference>
<dbReference type="Proteomes" id="UP000291236">
    <property type="component" value="Chromosome"/>
</dbReference>
<keyword evidence="3" id="KW-1185">Reference proteome</keyword>
<dbReference type="InterPro" id="IPR033932">
    <property type="entry name" value="YtcJ-like"/>
</dbReference>
<protein>
    <submittedName>
        <fullName evidence="2">Amidohydrolase</fullName>
    </submittedName>
</protein>
<dbReference type="CDD" id="cd01300">
    <property type="entry name" value="YtcJ_like"/>
    <property type="match status" value="1"/>
</dbReference>
<reference evidence="2 3" key="1">
    <citation type="submission" date="2018-12" db="EMBL/GenBank/DDBJ databases">
        <title>Rubrispira sanarue gen. nov., sp., nov., a member of the order Silvanigrellales, isolated from a brackish lake in Hamamatsu Japan.</title>
        <authorList>
            <person name="Maejima Y."/>
            <person name="Iino T."/>
            <person name="Muraguchi Y."/>
            <person name="Fukuda K."/>
            <person name="Nojiri H."/>
            <person name="Ohkuma M."/>
            <person name="Moriuchi R."/>
            <person name="Dohra H."/>
            <person name="Kimbara K."/>
            <person name="Shintani M."/>
        </authorList>
    </citation>
    <scope>NUCLEOTIDE SEQUENCE [LARGE SCALE GENOMIC DNA]</scope>
    <source>
        <strain evidence="2 3">RF1110005</strain>
    </source>
</reference>
<dbReference type="OrthoDB" id="9031471at2"/>
<name>A0A4P2VL24_FLUSA</name>
<keyword evidence="2" id="KW-0378">Hydrolase</keyword>
<dbReference type="Pfam" id="PF07969">
    <property type="entry name" value="Amidohydro_3"/>
    <property type="match status" value="1"/>
</dbReference>
<sequence>MRNLNYILMGLIVFLILTIHPLSSAKKLEYADLLLYNGKIFTAEREKTFAQAVVIKNGKIIFVGTNNQAKKWVAQKSIDLEGKVLLPGLIDTHAHPIQGGFSELVGFSLHGELLTIPNLKSKVTEAIVNKSAFIDDVIYINSVSTNYWSNIEDLHSLFNADEYIGTPIVLAGDDGHTAWVNQAMLEKSGISKEFISGLAEREQKFYGRDSQNNPNGFVSEEGFDTVRKNVSLPSNQLMIKAGQAAVNYFNSQGITAWVDAISNAYPTEPMFTMNPSLEHLGAIPIYEKLAKLEKLTVHVGALVASPKADLNDLKTIELIREKYKHVPNFSILGVKIFADGVPEYPTQTAALSKPYSNSGAIVPTIINPSTFGLFVTEADKRNLLVHIHAIGDEAVKTALDGVALARKTNGNSGINHTIAHLQFVDPNDFSRFKKLGVAASMQLMWAVSNPSTVELLKPYIDAKIYRYIYPTHSLLSSHALVVGGSDWPVSSANPWVAITRAITRKTTGSTELIPEEKVKLEDMLFAYTIDAAKALRMQEKIGSIEIGKYADFTLLNQDIFKISSEDLLNTKSVWTMFKGKFVYMADKKV</sequence>
<dbReference type="KEGG" id="sbf:JCM31447_10750"/>
<dbReference type="Gene3D" id="2.30.40.10">
    <property type="entry name" value="Urease, subunit C, domain 1"/>
    <property type="match status" value="1"/>
</dbReference>
<evidence type="ECO:0000313" key="3">
    <source>
        <dbReference type="Proteomes" id="UP000291236"/>
    </source>
</evidence>
<evidence type="ECO:0000313" key="2">
    <source>
        <dbReference type="EMBL" id="BBH52634.1"/>
    </source>
</evidence>
<dbReference type="PANTHER" id="PTHR22642:SF2">
    <property type="entry name" value="PROTEIN LONG AFTER FAR-RED 3"/>
    <property type="match status" value="1"/>
</dbReference>
<evidence type="ECO:0000259" key="1">
    <source>
        <dbReference type="Pfam" id="PF07969"/>
    </source>
</evidence>
<dbReference type="SUPFAM" id="SSF51556">
    <property type="entry name" value="Metallo-dependent hydrolases"/>
    <property type="match status" value="1"/>
</dbReference>
<dbReference type="InterPro" id="IPR032466">
    <property type="entry name" value="Metal_Hydrolase"/>
</dbReference>
<proteinExistence type="predicted"/>
<dbReference type="SUPFAM" id="SSF51338">
    <property type="entry name" value="Composite domain of metallo-dependent hydrolases"/>
    <property type="match status" value="1"/>
</dbReference>
<gene>
    <name evidence="2" type="ORF">JCM31447_10750</name>
</gene>
<accession>A0A4P2VL24</accession>
<dbReference type="Gene3D" id="3.10.310.70">
    <property type="match status" value="1"/>
</dbReference>
<feature type="domain" description="Amidohydrolase 3" evidence="1">
    <location>
        <begin position="78"/>
        <end position="583"/>
    </location>
</feature>